<dbReference type="InterPro" id="IPR019660">
    <property type="entry name" value="Put_sensory_transdc_reg_YbjN"/>
</dbReference>
<dbReference type="RefSeq" id="WP_194539602.1">
    <property type="nucleotide sequence ID" value="NZ_JACEFB010000018.1"/>
</dbReference>
<evidence type="ECO:0000313" key="1">
    <source>
        <dbReference type="EMBL" id="MBA2227741.1"/>
    </source>
</evidence>
<dbReference type="EMBL" id="JACEFB010000018">
    <property type="protein sequence ID" value="MBA2227741.1"/>
    <property type="molecule type" value="Genomic_DNA"/>
</dbReference>
<gene>
    <name evidence="1" type="ORF">H0921_16400</name>
</gene>
<accession>A0A7V8VGZ3</accession>
<protein>
    <submittedName>
        <fullName evidence="1">YbjN domain-containing protein</fullName>
    </submittedName>
</protein>
<organism evidence="1 2">
    <name type="scientific">Thermogemmata fonticola</name>
    <dbReference type="NCBI Taxonomy" id="2755323"/>
    <lineage>
        <taxon>Bacteria</taxon>
        <taxon>Pseudomonadati</taxon>
        <taxon>Planctomycetota</taxon>
        <taxon>Planctomycetia</taxon>
        <taxon>Gemmatales</taxon>
        <taxon>Gemmataceae</taxon>
        <taxon>Thermogemmata</taxon>
    </lineage>
</organism>
<name>A0A7V8VGZ3_9BACT</name>
<proteinExistence type="predicted"/>
<dbReference type="Pfam" id="PF10722">
    <property type="entry name" value="YbjN"/>
    <property type="match status" value="1"/>
</dbReference>
<keyword evidence="2" id="KW-1185">Reference proteome</keyword>
<dbReference type="Proteomes" id="UP000542342">
    <property type="component" value="Unassembled WGS sequence"/>
</dbReference>
<reference evidence="1 2" key="1">
    <citation type="submission" date="2020-07" db="EMBL/GenBank/DDBJ databases">
        <title>Thermogemmata thermophila gen. nov., sp. nov., a novel moderate thermophilic planctomycete from a Kamchatka hot spring.</title>
        <authorList>
            <person name="Elcheninov A.G."/>
            <person name="Podosokorskaya O.A."/>
            <person name="Kovaleva O.L."/>
            <person name="Novikov A."/>
            <person name="Bonch-Osmolovskaya E.A."/>
            <person name="Toshchakov S.V."/>
            <person name="Kublanov I.V."/>
        </authorList>
    </citation>
    <scope>NUCLEOTIDE SEQUENCE [LARGE SCALE GENOMIC DNA]</scope>
    <source>
        <strain evidence="1 2">2918</strain>
    </source>
</reference>
<sequence>MNAELITTDNLDNDVLRELFDAALFDYHLDDDGDVVVQDQFRVLVTHHNNRYIRFTSFFRVRPETPEELAHSLCNRINDELIILRASIHDGDTLVIDWYLPVFSGISKRTVVMAFRKFVELLGQIGQYDVEDVIE</sequence>
<dbReference type="AlphaFoldDB" id="A0A7V8VGZ3"/>
<comment type="caution">
    <text evidence="1">The sequence shown here is derived from an EMBL/GenBank/DDBJ whole genome shotgun (WGS) entry which is preliminary data.</text>
</comment>
<evidence type="ECO:0000313" key="2">
    <source>
        <dbReference type="Proteomes" id="UP000542342"/>
    </source>
</evidence>